<dbReference type="Proteomes" id="UP000653305">
    <property type="component" value="Unassembled WGS sequence"/>
</dbReference>
<protein>
    <submittedName>
        <fullName evidence="8">Monothiol glutaredoxin-s15 mitochondrial</fullName>
    </submittedName>
</protein>
<dbReference type="SUPFAM" id="SSF52833">
    <property type="entry name" value="Thioredoxin-like"/>
    <property type="match status" value="1"/>
</dbReference>
<evidence type="ECO:0000256" key="2">
    <source>
        <dbReference type="ARBA" id="ARBA00022714"/>
    </source>
</evidence>
<dbReference type="Gene3D" id="3.40.30.10">
    <property type="entry name" value="Glutaredoxin"/>
    <property type="match status" value="1"/>
</dbReference>
<evidence type="ECO:0000313" key="8">
    <source>
        <dbReference type="EMBL" id="GFP92396.1"/>
    </source>
</evidence>
<proteinExistence type="inferred from homology"/>
<dbReference type="InterPro" id="IPR002109">
    <property type="entry name" value="Glutaredoxin"/>
</dbReference>
<comment type="similarity">
    <text evidence="1">Belongs to the glutaredoxin family. CGFS subfamily.</text>
</comment>
<evidence type="ECO:0000256" key="1">
    <source>
        <dbReference type="ARBA" id="ARBA00008983"/>
    </source>
</evidence>
<dbReference type="GO" id="GO:0005759">
    <property type="term" value="C:mitochondrial matrix"/>
    <property type="evidence" value="ECO:0007669"/>
    <property type="project" value="TreeGrafter"/>
</dbReference>
<dbReference type="AlphaFoldDB" id="A0A830BZU9"/>
<feature type="domain" description="Glutaredoxin" evidence="7">
    <location>
        <begin position="76"/>
        <end position="140"/>
    </location>
</feature>
<dbReference type="Pfam" id="PF00462">
    <property type="entry name" value="Glutaredoxin"/>
    <property type="match status" value="1"/>
</dbReference>
<evidence type="ECO:0000256" key="3">
    <source>
        <dbReference type="ARBA" id="ARBA00022723"/>
    </source>
</evidence>
<keyword evidence="3" id="KW-0479">Metal-binding</keyword>
<evidence type="ECO:0000313" key="9">
    <source>
        <dbReference type="Proteomes" id="UP000653305"/>
    </source>
</evidence>
<dbReference type="GO" id="GO:0051537">
    <property type="term" value="F:2 iron, 2 sulfur cluster binding"/>
    <property type="evidence" value="ECO:0007669"/>
    <property type="project" value="UniProtKB-KW"/>
</dbReference>
<keyword evidence="5" id="KW-0411">Iron-sulfur</keyword>
<organism evidence="8 9">
    <name type="scientific">Phtheirospermum japonicum</name>
    <dbReference type="NCBI Taxonomy" id="374723"/>
    <lineage>
        <taxon>Eukaryota</taxon>
        <taxon>Viridiplantae</taxon>
        <taxon>Streptophyta</taxon>
        <taxon>Embryophyta</taxon>
        <taxon>Tracheophyta</taxon>
        <taxon>Spermatophyta</taxon>
        <taxon>Magnoliopsida</taxon>
        <taxon>eudicotyledons</taxon>
        <taxon>Gunneridae</taxon>
        <taxon>Pentapetalae</taxon>
        <taxon>asterids</taxon>
        <taxon>lamiids</taxon>
        <taxon>Lamiales</taxon>
        <taxon>Orobanchaceae</taxon>
        <taxon>Orobanchaceae incertae sedis</taxon>
        <taxon>Phtheirospermum</taxon>
    </lineage>
</organism>
<keyword evidence="4" id="KW-0408">Iron</keyword>
<evidence type="ECO:0000256" key="5">
    <source>
        <dbReference type="ARBA" id="ARBA00023014"/>
    </source>
</evidence>
<evidence type="ECO:0000259" key="7">
    <source>
        <dbReference type="Pfam" id="PF00462"/>
    </source>
</evidence>
<accession>A0A830BZU9</accession>
<keyword evidence="9" id="KW-1185">Reference proteome</keyword>
<dbReference type="PANTHER" id="PTHR10293">
    <property type="entry name" value="GLUTAREDOXIN FAMILY MEMBER"/>
    <property type="match status" value="1"/>
</dbReference>
<dbReference type="NCBIfam" id="TIGR00365">
    <property type="entry name" value="Grx4 family monothiol glutaredoxin"/>
    <property type="match status" value="1"/>
</dbReference>
<dbReference type="EMBL" id="BMAC01000278">
    <property type="protein sequence ID" value="GFP92396.1"/>
    <property type="molecule type" value="Genomic_DNA"/>
</dbReference>
<evidence type="ECO:0000256" key="6">
    <source>
        <dbReference type="ARBA" id="ARBA00023284"/>
    </source>
</evidence>
<comment type="caution">
    <text evidence="8">The sequence shown here is derived from an EMBL/GenBank/DDBJ whole genome shotgun (WGS) entry which is preliminary data.</text>
</comment>
<gene>
    <name evidence="8" type="ORF">PHJA_001383800</name>
</gene>
<dbReference type="CDD" id="cd03028">
    <property type="entry name" value="GRX_PICOT_like"/>
    <property type="match status" value="1"/>
</dbReference>
<reference evidence="8" key="1">
    <citation type="submission" date="2020-07" db="EMBL/GenBank/DDBJ databases">
        <title>Ethylene signaling mediates host invasion by parasitic plants.</title>
        <authorList>
            <person name="Yoshida S."/>
        </authorList>
    </citation>
    <scope>NUCLEOTIDE SEQUENCE</scope>
    <source>
        <strain evidence="8">Okayama</strain>
    </source>
</reference>
<name>A0A830BZU9_9LAMI</name>
<keyword evidence="6" id="KW-0676">Redox-active center</keyword>
<dbReference type="PANTHER" id="PTHR10293:SF16">
    <property type="entry name" value="GLUTAREDOXIN-RELATED PROTEIN 5, MITOCHONDRIAL"/>
    <property type="match status" value="1"/>
</dbReference>
<dbReference type="InterPro" id="IPR004480">
    <property type="entry name" value="Monothiol_GRX-rel"/>
</dbReference>
<keyword evidence="2" id="KW-0001">2Fe-2S</keyword>
<dbReference type="InterPro" id="IPR036249">
    <property type="entry name" value="Thioredoxin-like_sf"/>
</dbReference>
<dbReference type="FunFam" id="3.40.30.10:FF:000005">
    <property type="entry name" value="Glutaredoxin 5"/>
    <property type="match status" value="1"/>
</dbReference>
<dbReference type="InterPro" id="IPR033658">
    <property type="entry name" value="GRX_PICOT-like"/>
</dbReference>
<dbReference type="OrthoDB" id="415696at2759"/>
<dbReference type="PROSITE" id="PS51354">
    <property type="entry name" value="GLUTAREDOXIN_2"/>
    <property type="match status" value="1"/>
</dbReference>
<evidence type="ECO:0000256" key="4">
    <source>
        <dbReference type="ARBA" id="ARBA00023004"/>
    </source>
</evidence>
<sequence length="169" mass="18637">MARSLASIINKGIAAFPAASSTMKASGSFYQSILRFSTSVPNDPDTHEDFRPSNKVQNSGPALKDIVEKDVKENPVVIYMKGVPEYPQCGFSALAVKVLHEYNVPISARNILRDLELKSAVKDFSHWPTFPQIFINGEFVGGSDIILSMHQNGELKEKLKDVKNQKISG</sequence>
<dbReference type="GO" id="GO:0046872">
    <property type="term" value="F:metal ion binding"/>
    <property type="evidence" value="ECO:0007669"/>
    <property type="project" value="UniProtKB-KW"/>
</dbReference>